<reference evidence="1" key="1">
    <citation type="submission" date="2021-06" db="EMBL/GenBank/DDBJ databases">
        <title>Parelaphostrongylus tenuis whole genome reference sequence.</title>
        <authorList>
            <person name="Garwood T.J."/>
            <person name="Larsen P.A."/>
            <person name="Fountain-Jones N.M."/>
            <person name="Garbe J.R."/>
            <person name="Macchietto M.G."/>
            <person name="Kania S.A."/>
            <person name="Gerhold R.W."/>
            <person name="Richards J.E."/>
            <person name="Wolf T.M."/>
        </authorList>
    </citation>
    <scope>NUCLEOTIDE SEQUENCE</scope>
    <source>
        <strain evidence="1">MNPRO001-30</strain>
        <tissue evidence="1">Meninges</tissue>
    </source>
</reference>
<proteinExistence type="predicted"/>
<accession>A0AAD5WMH0</accession>
<evidence type="ECO:0000313" key="1">
    <source>
        <dbReference type="EMBL" id="KAJ1375080.1"/>
    </source>
</evidence>
<name>A0AAD5WMH0_PARTN</name>
<evidence type="ECO:0000313" key="2">
    <source>
        <dbReference type="Proteomes" id="UP001196413"/>
    </source>
</evidence>
<dbReference type="AlphaFoldDB" id="A0AAD5WMH0"/>
<gene>
    <name evidence="1" type="ORF">KIN20_038318</name>
</gene>
<keyword evidence="2" id="KW-1185">Reference proteome</keyword>
<comment type="caution">
    <text evidence="1">The sequence shown here is derived from an EMBL/GenBank/DDBJ whole genome shotgun (WGS) entry which is preliminary data.</text>
</comment>
<dbReference type="EMBL" id="JAHQIW010007505">
    <property type="protein sequence ID" value="KAJ1375080.1"/>
    <property type="molecule type" value="Genomic_DNA"/>
</dbReference>
<sequence length="54" mass="6231">MSEETEKCEEKSLLLVTDRFRFIKSTTTQCLPSNEALTSSESFIEHVKMSEETE</sequence>
<organism evidence="1 2">
    <name type="scientific">Parelaphostrongylus tenuis</name>
    <name type="common">Meningeal worm</name>
    <dbReference type="NCBI Taxonomy" id="148309"/>
    <lineage>
        <taxon>Eukaryota</taxon>
        <taxon>Metazoa</taxon>
        <taxon>Ecdysozoa</taxon>
        <taxon>Nematoda</taxon>
        <taxon>Chromadorea</taxon>
        <taxon>Rhabditida</taxon>
        <taxon>Rhabditina</taxon>
        <taxon>Rhabditomorpha</taxon>
        <taxon>Strongyloidea</taxon>
        <taxon>Metastrongylidae</taxon>
        <taxon>Parelaphostrongylus</taxon>
    </lineage>
</organism>
<dbReference type="Proteomes" id="UP001196413">
    <property type="component" value="Unassembled WGS sequence"/>
</dbReference>
<protein>
    <submittedName>
        <fullName evidence="1">Uncharacterized protein</fullName>
    </submittedName>
</protein>